<evidence type="ECO:0000313" key="2">
    <source>
        <dbReference type="Proteomes" id="UP000027586"/>
    </source>
</evidence>
<dbReference type="AlphaFoldDB" id="A0A068SBZ7"/>
<dbReference type="Proteomes" id="UP000027586">
    <property type="component" value="Unassembled WGS sequence"/>
</dbReference>
<keyword evidence="2" id="KW-1185">Reference proteome</keyword>
<proteinExistence type="predicted"/>
<reference evidence="1" key="1">
    <citation type="submission" date="2013-08" db="EMBL/GenBank/DDBJ databases">
        <title>Gene expansion shapes genome architecture in the human pathogen Lichtheimia corymbifera: an evolutionary genomics analysis in the ancient terrestrial Mucorales (Mucoromycotina).</title>
        <authorList>
            <person name="Schwartze V.U."/>
            <person name="Winter S."/>
            <person name="Shelest E."/>
            <person name="Marcet-Houben M."/>
            <person name="Horn F."/>
            <person name="Wehner S."/>
            <person name="Hoffmann K."/>
            <person name="Riege K."/>
            <person name="Sammeth M."/>
            <person name="Nowrousian M."/>
            <person name="Valiante V."/>
            <person name="Linde J."/>
            <person name="Jacobsen I.D."/>
            <person name="Marz M."/>
            <person name="Brakhage A.A."/>
            <person name="Gabaldon T."/>
            <person name="Bocker S."/>
            <person name="Voigt K."/>
        </authorList>
    </citation>
    <scope>NUCLEOTIDE SEQUENCE [LARGE SCALE GENOMIC DNA]</scope>
    <source>
        <strain evidence="1">FSU 9682</strain>
    </source>
</reference>
<evidence type="ECO:0000313" key="1">
    <source>
        <dbReference type="EMBL" id="CDH59367.1"/>
    </source>
</evidence>
<organism evidence="1 2">
    <name type="scientific">Lichtheimia corymbifera JMRC:FSU:9682</name>
    <dbReference type="NCBI Taxonomy" id="1263082"/>
    <lineage>
        <taxon>Eukaryota</taxon>
        <taxon>Fungi</taxon>
        <taxon>Fungi incertae sedis</taxon>
        <taxon>Mucoromycota</taxon>
        <taxon>Mucoromycotina</taxon>
        <taxon>Mucoromycetes</taxon>
        <taxon>Mucorales</taxon>
        <taxon>Lichtheimiaceae</taxon>
        <taxon>Lichtheimia</taxon>
    </lineage>
</organism>
<accession>A0A068SBZ7</accession>
<dbReference type="EMBL" id="CBTN010000069">
    <property type="protein sequence ID" value="CDH59367.1"/>
    <property type="molecule type" value="Genomic_DNA"/>
</dbReference>
<comment type="caution">
    <text evidence="1">The sequence shown here is derived from an EMBL/GenBank/DDBJ whole genome shotgun (WGS) entry which is preliminary data.</text>
</comment>
<gene>
    <name evidence="1" type="ORF">LCOR_10186.1</name>
</gene>
<dbReference type="VEuPathDB" id="FungiDB:LCOR_10186.1"/>
<name>A0A068SBZ7_9FUNG</name>
<sequence length="254" mass="28631">MNSGGHPISVGHIHCLSSHFQLLPIQVQLPLANDCPASTHHANPTTVLILLSLTEWGSPTTHCHSQPLLPVRQDTGYGHNTTITLQQRRSLFPGVVLQHVKDDMQQLSHYITSAPYMCSSDHHHHLSISPRVKPSNNKLKSRIVDWMEQHLYNLWCWVSREANRHDAIYCVDDGALSTCVGIRERALPTLLLLDHAKHTWIRKSFSWKPYGLALYQGVEELSATSGTHGLMILATFSNPEYQLGQPFASRRFIV</sequence>
<protein>
    <submittedName>
        <fullName evidence="1">Uncharacterized protein</fullName>
    </submittedName>
</protein>